<dbReference type="InterPro" id="IPR013324">
    <property type="entry name" value="RNA_pol_sigma_r3/r4-like"/>
</dbReference>
<evidence type="ECO:0000256" key="2">
    <source>
        <dbReference type="ARBA" id="ARBA00023015"/>
    </source>
</evidence>
<sequence length="196" mass="22475">MPSNSWWYFTQSATLVNYTPDPYERALVARCLTPESPAEQRTAQRELFERYKRAMFSTVWRIVTDYDLANDALQDGFVEVFRHLADFRGTSSLGAWVKTIMVRQALRIVRFEARFETIRADLHDQPVSVPDHLLGEQLEAAIRALPAGCRTIFLLAEVEGYAHREIAQMLTVAEGTVKSQVSYARKLLKQKLHELA</sequence>
<dbReference type="GO" id="GO:0016987">
    <property type="term" value="F:sigma factor activity"/>
    <property type="evidence" value="ECO:0007669"/>
    <property type="project" value="UniProtKB-KW"/>
</dbReference>
<keyword evidence="2" id="KW-0805">Transcription regulation</keyword>
<evidence type="ECO:0000313" key="7">
    <source>
        <dbReference type="EMBL" id="MBO0932834.1"/>
    </source>
</evidence>
<dbReference type="InterPro" id="IPR014284">
    <property type="entry name" value="RNA_pol_sigma-70_dom"/>
</dbReference>
<dbReference type="EMBL" id="JAFMYU010000015">
    <property type="protein sequence ID" value="MBO0932834.1"/>
    <property type="molecule type" value="Genomic_DNA"/>
</dbReference>
<evidence type="ECO:0000313" key="8">
    <source>
        <dbReference type="Proteomes" id="UP000664795"/>
    </source>
</evidence>
<dbReference type="InterPro" id="IPR039425">
    <property type="entry name" value="RNA_pol_sigma-70-like"/>
</dbReference>
<dbReference type="InterPro" id="IPR007627">
    <property type="entry name" value="RNA_pol_sigma70_r2"/>
</dbReference>
<dbReference type="PANTHER" id="PTHR43133:SF46">
    <property type="entry name" value="RNA POLYMERASE SIGMA-70 FACTOR ECF SUBFAMILY"/>
    <property type="match status" value="1"/>
</dbReference>
<reference evidence="7 8" key="1">
    <citation type="submission" date="2021-03" db="EMBL/GenBank/DDBJ databases">
        <title>Fibrella sp. HMF5036 genome sequencing and assembly.</title>
        <authorList>
            <person name="Kang H."/>
            <person name="Kim H."/>
            <person name="Bae S."/>
            <person name="Joh K."/>
        </authorList>
    </citation>
    <scope>NUCLEOTIDE SEQUENCE [LARGE SCALE GENOMIC DNA]</scope>
    <source>
        <strain evidence="7 8">HMF5036</strain>
    </source>
</reference>
<dbReference type="InterPro" id="IPR036388">
    <property type="entry name" value="WH-like_DNA-bd_sf"/>
</dbReference>
<dbReference type="NCBIfam" id="TIGR02937">
    <property type="entry name" value="sigma70-ECF"/>
    <property type="match status" value="1"/>
</dbReference>
<evidence type="ECO:0000256" key="1">
    <source>
        <dbReference type="ARBA" id="ARBA00010641"/>
    </source>
</evidence>
<dbReference type="Gene3D" id="1.10.1740.10">
    <property type="match status" value="1"/>
</dbReference>
<evidence type="ECO:0000256" key="4">
    <source>
        <dbReference type="ARBA" id="ARBA00023163"/>
    </source>
</evidence>
<dbReference type="Pfam" id="PF04542">
    <property type="entry name" value="Sigma70_r2"/>
    <property type="match status" value="1"/>
</dbReference>
<comment type="caution">
    <text evidence="7">The sequence shown here is derived from an EMBL/GenBank/DDBJ whole genome shotgun (WGS) entry which is preliminary data.</text>
</comment>
<dbReference type="SUPFAM" id="SSF88946">
    <property type="entry name" value="Sigma2 domain of RNA polymerase sigma factors"/>
    <property type="match status" value="1"/>
</dbReference>
<dbReference type="InterPro" id="IPR013249">
    <property type="entry name" value="RNA_pol_sigma70_r4_t2"/>
</dbReference>
<feature type="domain" description="RNA polymerase sigma-70 region 2" evidence="5">
    <location>
        <begin position="47"/>
        <end position="114"/>
    </location>
</feature>
<dbReference type="Pfam" id="PF08281">
    <property type="entry name" value="Sigma70_r4_2"/>
    <property type="match status" value="1"/>
</dbReference>
<dbReference type="GO" id="GO:0006352">
    <property type="term" value="P:DNA-templated transcription initiation"/>
    <property type="evidence" value="ECO:0007669"/>
    <property type="project" value="InterPro"/>
</dbReference>
<protein>
    <submittedName>
        <fullName evidence="7">Sigma-70 family RNA polymerase sigma factor</fullName>
    </submittedName>
</protein>
<dbReference type="SUPFAM" id="SSF88659">
    <property type="entry name" value="Sigma3 and sigma4 domains of RNA polymerase sigma factors"/>
    <property type="match status" value="1"/>
</dbReference>
<evidence type="ECO:0000259" key="5">
    <source>
        <dbReference type="Pfam" id="PF04542"/>
    </source>
</evidence>
<dbReference type="InterPro" id="IPR013325">
    <property type="entry name" value="RNA_pol_sigma_r2"/>
</dbReference>
<keyword evidence="3" id="KW-0731">Sigma factor</keyword>
<dbReference type="GO" id="GO:0003677">
    <property type="term" value="F:DNA binding"/>
    <property type="evidence" value="ECO:0007669"/>
    <property type="project" value="InterPro"/>
</dbReference>
<dbReference type="CDD" id="cd06171">
    <property type="entry name" value="Sigma70_r4"/>
    <property type="match status" value="1"/>
</dbReference>
<name>A0A939G8Z8_9BACT</name>
<accession>A0A939G8Z8</accession>
<evidence type="ECO:0000259" key="6">
    <source>
        <dbReference type="Pfam" id="PF08281"/>
    </source>
</evidence>
<gene>
    <name evidence="7" type="ORF">J2I48_17620</name>
</gene>
<comment type="similarity">
    <text evidence="1">Belongs to the sigma-70 factor family. ECF subfamily.</text>
</comment>
<evidence type="ECO:0000256" key="3">
    <source>
        <dbReference type="ARBA" id="ARBA00023082"/>
    </source>
</evidence>
<organism evidence="7 8">
    <name type="scientific">Fibrella aquatilis</name>
    <dbReference type="NCBI Taxonomy" id="2817059"/>
    <lineage>
        <taxon>Bacteria</taxon>
        <taxon>Pseudomonadati</taxon>
        <taxon>Bacteroidota</taxon>
        <taxon>Cytophagia</taxon>
        <taxon>Cytophagales</taxon>
        <taxon>Spirosomataceae</taxon>
        <taxon>Fibrella</taxon>
    </lineage>
</organism>
<proteinExistence type="inferred from homology"/>
<feature type="domain" description="RNA polymerase sigma factor 70 region 4 type 2" evidence="6">
    <location>
        <begin position="136"/>
        <end position="188"/>
    </location>
</feature>
<dbReference type="PANTHER" id="PTHR43133">
    <property type="entry name" value="RNA POLYMERASE ECF-TYPE SIGMA FACTO"/>
    <property type="match status" value="1"/>
</dbReference>
<dbReference type="Gene3D" id="1.10.10.10">
    <property type="entry name" value="Winged helix-like DNA-binding domain superfamily/Winged helix DNA-binding domain"/>
    <property type="match status" value="1"/>
</dbReference>
<dbReference type="AlphaFoldDB" id="A0A939G8Z8"/>
<keyword evidence="4" id="KW-0804">Transcription</keyword>
<dbReference type="Proteomes" id="UP000664795">
    <property type="component" value="Unassembled WGS sequence"/>
</dbReference>
<keyword evidence="8" id="KW-1185">Reference proteome</keyword>